<keyword evidence="4" id="KW-0131">Cell cycle</keyword>
<accession>A0A9J7MUK7</accession>
<proteinExistence type="inferred from homology"/>
<evidence type="ECO:0000256" key="2">
    <source>
        <dbReference type="ARBA" id="ARBA00022776"/>
    </source>
</evidence>
<dbReference type="Proteomes" id="UP000001554">
    <property type="component" value="Chromosome 1"/>
</dbReference>
<feature type="compositionally biased region" description="Basic residues" evidence="6">
    <location>
        <begin position="397"/>
        <end position="406"/>
    </location>
</feature>
<reference evidence="9" key="2">
    <citation type="submission" date="2025-08" db="UniProtKB">
        <authorList>
            <consortium name="RefSeq"/>
        </authorList>
    </citation>
    <scope>IDENTIFICATION</scope>
    <source>
        <strain evidence="9">S238N-H82</strain>
        <tissue evidence="9">Testes</tissue>
    </source>
</reference>
<dbReference type="InterPro" id="IPR057337">
    <property type="entry name" value="Sororin_C"/>
</dbReference>
<keyword evidence="8" id="KW-1185">Reference proteome</keyword>
<keyword evidence="2" id="KW-0498">Mitosis</keyword>
<dbReference type="GO" id="GO:0005634">
    <property type="term" value="C:nucleus"/>
    <property type="evidence" value="ECO:0007669"/>
    <property type="project" value="UniProtKB-SubCell"/>
</dbReference>
<comment type="similarity">
    <text evidence="5">Belongs to the sororin family.</text>
</comment>
<feature type="compositionally biased region" description="Basic and acidic residues" evidence="6">
    <location>
        <begin position="42"/>
        <end position="53"/>
    </location>
</feature>
<feature type="compositionally biased region" description="Polar residues" evidence="6">
    <location>
        <begin position="326"/>
        <end position="348"/>
    </location>
</feature>
<gene>
    <name evidence="9" type="primary">LOC118417849</name>
</gene>
<dbReference type="RefSeq" id="XP_035679501.1">
    <property type="nucleotide sequence ID" value="XM_035823608.1"/>
</dbReference>
<keyword evidence="1" id="KW-0132">Cell division</keyword>
<protein>
    <submittedName>
        <fullName evidence="9">Sororin-B-like isoform X2</fullName>
    </submittedName>
</protein>
<evidence type="ECO:0000313" key="8">
    <source>
        <dbReference type="Proteomes" id="UP000001554"/>
    </source>
</evidence>
<organism evidence="8 9">
    <name type="scientific">Branchiostoma floridae</name>
    <name type="common">Florida lancelet</name>
    <name type="synonym">Amphioxus</name>
    <dbReference type="NCBI Taxonomy" id="7739"/>
    <lineage>
        <taxon>Eukaryota</taxon>
        <taxon>Metazoa</taxon>
        <taxon>Chordata</taxon>
        <taxon>Cephalochordata</taxon>
        <taxon>Leptocardii</taxon>
        <taxon>Amphioxiformes</taxon>
        <taxon>Branchiostomatidae</taxon>
        <taxon>Branchiostoma</taxon>
    </lineage>
</organism>
<evidence type="ECO:0000256" key="6">
    <source>
        <dbReference type="SAM" id="MobiDB-lite"/>
    </source>
</evidence>
<feature type="compositionally biased region" description="Polar residues" evidence="6">
    <location>
        <begin position="150"/>
        <end position="166"/>
    </location>
</feature>
<evidence type="ECO:0000313" key="9">
    <source>
        <dbReference type="RefSeq" id="XP_035679501.1"/>
    </source>
</evidence>
<dbReference type="PANTHER" id="PTHR31092">
    <property type="entry name" value="SORORIN"/>
    <property type="match status" value="1"/>
</dbReference>
<feature type="compositionally biased region" description="Low complexity" evidence="6">
    <location>
        <begin position="357"/>
        <end position="377"/>
    </location>
</feature>
<dbReference type="InterPro" id="IPR018605">
    <property type="entry name" value="Sororin"/>
</dbReference>
<reference evidence="8" key="1">
    <citation type="journal article" date="2020" name="Nat. Ecol. Evol.">
        <title>Deeply conserved synteny resolves early events in vertebrate evolution.</title>
        <authorList>
            <person name="Simakov O."/>
            <person name="Marletaz F."/>
            <person name="Yue J.X."/>
            <person name="O'Connell B."/>
            <person name="Jenkins J."/>
            <person name="Brandt A."/>
            <person name="Calef R."/>
            <person name="Tung C.H."/>
            <person name="Huang T.K."/>
            <person name="Schmutz J."/>
            <person name="Satoh N."/>
            <person name="Yu J.K."/>
            <person name="Putnam N.H."/>
            <person name="Green R.E."/>
            <person name="Rokhsar D.S."/>
        </authorList>
    </citation>
    <scope>NUCLEOTIDE SEQUENCE [LARGE SCALE GENOMIC DNA]</scope>
    <source>
        <strain evidence="8">S238N-H82</strain>
    </source>
</reference>
<evidence type="ECO:0000256" key="1">
    <source>
        <dbReference type="ARBA" id="ARBA00022618"/>
    </source>
</evidence>
<dbReference type="PANTHER" id="PTHR31092:SF2">
    <property type="entry name" value="SORORIN"/>
    <property type="match status" value="1"/>
</dbReference>
<keyword evidence="3" id="KW-0539">Nucleus</keyword>
<evidence type="ECO:0000256" key="5">
    <source>
        <dbReference type="ARBA" id="ARBA00093465"/>
    </source>
</evidence>
<dbReference type="GeneID" id="118417849"/>
<feature type="compositionally biased region" description="Basic and acidic residues" evidence="6">
    <location>
        <begin position="78"/>
        <end position="88"/>
    </location>
</feature>
<name>A0A9J7MUK7_BRAFL</name>
<evidence type="ECO:0000256" key="4">
    <source>
        <dbReference type="ARBA" id="ARBA00023306"/>
    </source>
</evidence>
<evidence type="ECO:0000259" key="7">
    <source>
        <dbReference type="Pfam" id="PF25220"/>
    </source>
</evidence>
<evidence type="ECO:0000256" key="3">
    <source>
        <dbReference type="ARBA" id="ARBA00023242"/>
    </source>
</evidence>
<dbReference type="GO" id="GO:0051301">
    <property type="term" value="P:cell division"/>
    <property type="evidence" value="ECO:0007669"/>
    <property type="project" value="UniProtKB-KW"/>
</dbReference>
<feature type="region of interest" description="Disordered" evidence="6">
    <location>
        <begin position="240"/>
        <end position="408"/>
    </location>
</feature>
<feature type="compositionally biased region" description="Basic residues" evidence="6">
    <location>
        <begin position="26"/>
        <end position="41"/>
    </location>
</feature>
<dbReference type="AlphaFoldDB" id="A0A9J7MUK7"/>
<feature type="compositionally biased region" description="Low complexity" evidence="6">
    <location>
        <begin position="297"/>
        <end position="325"/>
    </location>
</feature>
<feature type="compositionally biased region" description="Basic residues" evidence="6">
    <location>
        <begin position="102"/>
        <end position="113"/>
    </location>
</feature>
<feature type="compositionally biased region" description="Basic and acidic residues" evidence="6">
    <location>
        <begin position="279"/>
        <end position="293"/>
    </location>
</feature>
<dbReference type="Pfam" id="PF25220">
    <property type="entry name" value="Sororin_C"/>
    <property type="match status" value="1"/>
</dbReference>
<feature type="region of interest" description="Disordered" evidence="6">
    <location>
        <begin position="1"/>
        <end position="166"/>
    </location>
</feature>
<feature type="domain" description="Sororin C-terminal region" evidence="7">
    <location>
        <begin position="410"/>
        <end position="433"/>
    </location>
</feature>
<sequence>MIDVPCGDSSSEDTGPSKPADMVPRLSRKTRQKENKRRCKDHVKADDSSHHESMSSYDGDCESASQSECATLPPQQDVEMKSDQDRTCSPESDSSSSAERKLTRRQKPRKKGRAAVQKTLTGGVLSPSRRHITGNTPQEEVFTLEIDPSAKSSTKGAVKDSTGNSPLYQHKLMKKEAYNSAISPPLVGIKPLNASDTSTPSVDARGSATCSFMDDSAFGFGALEEFSSIPPIELVVSPVKEVSPLVNVRPRRQRAAKAMPPSSVSDVSRSSPSKLSPSLEHKLRLTQAHEGRRSTRQSARFSKSAQKAFSSSTVSPSSPQTTASSHVSLEASTSLFKKPTASANTTDQLLERSVKGSVTSPTATATSPDSSMSSLVSPHKRKVPPGMYDMPIPDKEKKKRRKVHKKTKEEMEEWAAHMNAEFNKIDSFELEVE</sequence>
<feature type="compositionally biased region" description="Low complexity" evidence="6">
    <location>
        <begin position="260"/>
        <end position="278"/>
    </location>
</feature>